<dbReference type="SUPFAM" id="SSF55383">
    <property type="entry name" value="Copper amine oxidase, domain N"/>
    <property type="match status" value="1"/>
</dbReference>
<dbReference type="InterPro" id="IPR036582">
    <property type="entry name" value="Mao_N_sf"/>
</dbReference>
<dbReference type="AlphaFoldDB" id="A0A953I232"/>
<comment type="caution">
    <text evidence="3">The sequence shown here is derived from an EMBL/GenBank/DDBJ whole genome shotgun (WGS) entry which is preliminary data.</text>
</comment>
<dbReference type="EMBL" id="PIUK01000027">
    <property type="protein sequence ID" value="MBY6275502.1"/>
    <property type="molecule type" value="Genomic_DNA"/>
</dbReference>
<feature type="domain" description="Copper amine oxidase-like N-terminal" evidence="2">
    <location>
        <begin position="42"/>
        <end position="88"/>
    </location>
</feature>
<organism evidence="3 4">
    <name type="scientific">Symbiobacterium thermophilum</name>
    <dbReference type="NCBI Taxonomy" id="2734"/>
    <lineage>
        <taxon>Bacteria</taxon>
        <taxon>Bacillati</taxon>
        <taxon>Bacillota</taxon>
        <taxon>Clostridia</taxon>
        <taxon>Eubacteriales</taxon>
        <taxon>Symbiobacteriaceae</taxon>
        <taxon>Symbiobacterium</taxon>
    </lineage>
</organism>
<keyword evidence="1" id="KW-0732">Signal</keyword>
<evidence type="ECO:0000313" key="4">
    <source>
        <dbReference type="Proteomes" id="UP000732377"/>
    </source>
</evidence>
<dbReference type="InterPro" id="IPR012854">
    <property type="entry name" value="Cu_amine_oxidase-like_N"/>
</dbReference>
<accession>A0A953I232</accession>
<dbReference type="Pfam" id="PF07833">
    <property type="entry name" value="Cu_amine_oxidN1"/>
    <property type="match status" value="1"/>
</dbReference>
<feature type="signal peptide" evidence="1">
    <location>
        <begin position="1"/>
        <end position="26"/>
    </location>
</feature>
<sequence>MRKTLLGTIAGFVAGVMVAMAMPGFAADTQTTEPVAEEKPITLVVNGQEITLPDAQPRIVDGQVMVPVLAFAEVAGFAVEWDEGARALKVTTAVAAPQPDKTANTPSKQTYPLTITENDITYYEAETLRALLKSKNPTATIGIGTEFVGVGSKFYPVSAKVVGQRGYLDVRSLIEAEVITAEDLATYYGK</sequence>
<reference evidence="3" key="1">
    <citation type="submission" date="2017-11" db="EMBL/GenBank/DDBJ databases">
        <title>Three new genomes from thermophilic consortium.</title>
        <authorList>
            <person name="Quaggio R."/>
            <person name="Amgarten D."/>
            <person name="Setubal J.C."/>
        </authorList>
    </citation>
    <scope>NUCLEOTIDE SEQUENCE</scope>
    <source>
        <strain evidence="3">ZCTH01-B2</strain>
    </source>
</reference>
<dbReference type="RefSeq" id="WP_273378393.1">
    <property type="nucleotide sequence ID" value="NZ_PIUK01000027.1"/>
</dbReference>
<dbReference type="Proteomes" id="UP000732377">
    <property type="component" value="Unassembled WGS sequence"/>
</dbReference>
<protein>
    <recommendedName>
        <fullName evidence="2">Copper amine oxidase-like N-terminal domain-containing protein</fullName>
    </recommendedName>
</protein>
<feature type="chain" id="PRO_5037119319" description="Copper amine oxidase-like N-terminal domain-containing protein" evidence="1">
    <location>
        <begin position="27"/>
        <end position="190"/>
    </location>
</feature>
<proteinExistence type="predicted"/>
<evidence type="ECO:0000313" key="3">
    <source>
        <dbReference type="EMBL" id="MBY6275502.1"/>
    </source>
</evidence>
<gene>
    <name evidence="3" type="ORF">CWE10_04660</name>
</gene>
<name>A0A953I232_SYMTR</name>
<evidence type="ECO:0000256" key="1">
    <source>
        <dbReference type="SAM" id="SignalP"/>
    </source>
</evidence>
<evidence type="ECO:0000259" key="2">
    <source>
        <dbReference type="Pfam" id="PF07833"/>
    </source>
</evidence>